<dbReference type="KEGG" id="mint:C7M51_01305"/>
<dbReference type="Proteomes" id="UP000464053">
    <property type="component" value="Chromosome"/>
</dbReference>
<keyword evidence="4" id="KW-1185">Reference proteome</keyword>
<evidence type="ECO:0000313" key="3">
    <source>
        <dbReference type="EMBL" id="QHM71023.1"/>
    </source>
</evidence>
<sequence>MSEPDEKIITLPATLNSLPLLGERLRQFLAPRQLAESWIFMLDLALCEAATNIIRHGYREDKTKSYGVTFSGDDRQVTVTLYDTGQPIPSALLQAAINAAEPEVEDIDRLLESGRGLRLIYDCVDEVGYQQQGNANLMTLRKNLPTTDR</sequence>
<keyword evidence="1" id="KW-0723">Serine/threonine-protein kinase</keyword>
<keyword evidence="3" id="KW-0418">Kinase</keyword>
<keyword evidence="3" id="KW-0808">Transferase</keyword>
<dbReference type="GO" id="GO:0004674">
    <property type="term" value="F:protein serine/threonine kinase activity"/>
    <property type="evidence" value="ECO:0007669"/>
    <property type="project" value="UniProtKB-KW"/>
</dbReference>
<gene>
    <name evidence="3" type="primary">rsbW</name>
    <name evidence="3" type="ORF">C7M51_01305</name>
</gene>
<dbReference type="PANTHER" id="PTHR35526:SF3">
    <property type="entry name" value="ANTI-SIGMA-F FACTOR RSBW"/>
    <property type="match status" value="1"/>
</dbReference>
<dbReference type="CDD" id="cd16936">
    <property type="entry name" value="HATPase_RsbW-like"/>
    <property type="match status" value="1"/>
</dbReference>
<evidence type="ECO:0000256" key="1">
    <source>
        <dbReference type="ARBA" id="ARBA00022527"/>
    </source>
</evidence>
<evidence type="ECO:0000259" key="2">
    <source>
        <dbReference type="Pfam" id="PF13581"/>
    </source>
</evidence>
<proteinExistence type="predicted"/>
<organism evidence="3 4">
    <name type="scientific">Mixta intestinalis</name>
    <dbReference type="NCBI Taxonomy" id="1615494"/>
    <lineage>
        <taxon>Bacteria</taxon>
        <taxon>Pseudomonadati</taxon>
        <taxon>Pseudomonadota</taxon>
        <taxon>Gammaproteobacteria</taxon>
        <taxon>Enterobacterales</taxon>
        <taxon>Erwiniaceae</taxon>
        <taxon>Mixta</taxon>
    </lineage>
</organism>
<dbReference type="EMBL" id="CP028271">
    <property type="protein sequence ID" value="QHM71023.1"/>
    <property type="molecule type" value="Genomic_DNA"/>
</dbReference>
<dbReference type="AlphaFoldDB" id="A0A6P1PXG3"/>
<evidence type="ECO:0000313" key="4">
    <source>
        <dbReference type="Proteomes" id="UP000464053"/>
    </source>
</evidence>
<dbReference type="RefSeq" id="WP_160621043.1">
    <property type="nucleotide sequence ID" value="NZ_CP028271.1"/>
</dbReference>
<dbReference type="EC" id="2.7.11.1" evidence="3"/>
<dbReference type="OrthoDB" id="6485290at2"/>
<dbReference type="SUPFAM" id="SSF55874">
    <property type="entry name" value="ATPase domain of HSP90 chaperone/DNA topoisomerase II/histidine kinase"/>
    <property type="match status" value="1"/>
</dbReference>
<name>A0A6P1PXG3_9GAMM</name>
<protein>
    <submittedName>
        <fullName evidence="3">Serine-protein kinase RsbW</fullName>
        <ecNumber evidence="3">2.7.11.1</ecNumber>
    </submittedName>
</protein>
<reference evidence="3 4" key="1">
    <citation type="submission" date="2018-03" db="EMBL/GenBank/DDBJ databases">
        <title>Pantoea intestinalis SRCM103226 isolated form the mealworm.</title>
        <authorList>
            <person name="Jeong D.-Y."/>
            <person name="Kim J.W."/>
        </authorList>
    </citation>
    <scope>NUCLEOTIDE SEQUENCE [LARGE SCALE GENOMIC DNA]</scope>
    <source>
        <strain evidence="3 4">SRCM103226</strain>
    </source>
</reference>
<dbReference type="InterPro" id="IPR050267">
    <property type="entry name" value="Anti-sigma-factor_SerPK"/>
</dbReference>
<accession>A0A6P1PXG3</accession>
<dbReference type="PANTHER" id="PTHR35526">
    <property type="entry name" value="ANTI-SIGMA-F FACTOR RSBW-RELATED"/>
    <property type="match status" value="1"/>
</dbReference>
<dbReference type="InterPro" id="IPR003594">
    <property type="entry name" value="HATPase_dom"/>
</dbReference>
<dbReference type="Pfam" id="PF13581">
    <property type="entry name" value="HATPase_c_2"/>
    <property type="match status" value="1"/>
</dbReference>
<feature type="domain" description="Histidine kinase/HSP90-like ATPase" evidence="2">
    <location>
        <begin position="11"/>
        <end position="140"/>
    </location>
</feature>
<dbReference type="Gene3D" id="3.30.565.10">
    <property type="entry name" value="Histidine kinase-like ATPase, C-terminal domain"/>
    <property type="match status" value="1"/>
</dbReference>
<dbReference type="InterPro" id="IPR036890">
    <property type="entry name" value="HATPase_C_sf"/>
</dbReference>